<proteinExistence type="predicted"/>
<dbReference type="InterPro" id="IPR043502">
    <property type="entry name" value="DNA/RNA_pol_sf"/>
</dbReference>
<dbReference type="SUPFAM" id="SSF56672">
    <property type="entry name" value="DNA/RNA polymerases"/>
    <property type="match status" value="1"/>
</dbReference>
<evidence type="ECO:0000313" key="2">
    <source>
        <dbReference type="EMBL" id="KAI2645988.1"/>
    </source>
</evidence>
<dbReference type="CDD" id="cd01650">
    <property type="entry name" value="RT_nLTR_like"/>
    <property type="match status" value="1"/>
</dbReference>
<keyword evidence="3" id="KW-1185">Reference proteome</keyword>
<organism evidence="2 3">
    <name type="scientific">Labeo rohita</name>
    <name type="common">Indian major carp</name>
    <name type="synonym">Cyprinus rohita</name>
    <dbReference type="NCBI Taxonomy" id="84645"/>
    <lineage>
        <taxon>Eukaryota</taxon>
        <taxon>Metazoa</taxon>
        <taxon>Chordata</taxon>
        <taxon>Craniata</taxon>
        <taxon>Vertebrata</taxon>
        <taxon>Euteleostomi</taxon>
        <taxon>Actinopterygii</taxon>
        <taxon>Neopterygii</taxon>
        <taxon>Teleostei</taxon>
        <taxon>Ostariophysi</taxon>
        <taxon>Cypriniformes</taxon>
        <taxon>Cyprinidae</taxon>
        <taxon>Labeoninae</taxon>
        <taxon>Labeonini</taxon>
        <taxon>Labeo</taxon>
    </lineage>
</organism>
<dbReference type="InterPro" id="IPR000477">
    <property type="entry name" value="RT_dom"/>
</dbReference>
<dbReference type="PROSITE" id="PS50878">
    <property type="entry name" value="RT_POL"/>
    <property type="match status" value="1"/>
</dbReference>
<evidence type="ECO:0000259" key="1">
    <source>
        <dbReference type="PROSITE" id="PS50878"/>
    </source>
</evidence>
<feature type="domain" description="Reverse transcriptase" evidence="1">
    <location>
        <begin position="70"/>
        <end position="311"/>
    </location>
</feature>
<name>A0ABQ8L8M0_LABRO</name>
<gene>
    <name evidence="2" type="ORF">H4Q32_025354</name>
</gene>
<protein>
    <submittedName>
        <fullName evidence="2">LINE-1 retrotransposable element ORF2 protein</fullName>
    </submittedName>
</protein>
<accession>A0ABQ8L8M0</accession>
<reference evidence="2 3" key="1">
    <citation type="submission" date="2022-01" db="EMBL/GenBank/DDBJ databases">
        <title>A high-quality chromosome-level genome assembly of rohu carp, Labeo rohita.</title>
        <authorList>
            <person name="Arick M.A. II"/>
            <person name="Hsu C.-Y."/>
            <person name="Magbanua Z."/>
            <person name="Pechanova O."/>
            <person name="Grover C."/>
            <person name="Miller E."/>
            <person name="Thrash A."/>
            <person name="Ezzel L."/>
            <person name="Alam S."/>
            <person name="Benzie J."/>
            <person name="Hamilton M."/>
            <person name="Karsi A."/>
            <person name="Lawrence M.L."/>
            <person name="Peterson D.G."/>
        </authorList>
    </citation>
    <scope>NUCLEOTIDE SEQUENCE [LARGE SCALE GENOMIC DNA]</scope>
    <source>
        <strain evidence="3">BAU-BD-2019</strain>
        <tissue evidence="2">Blood</tissue>
    </source>
</reference>
<dbReference type="PANTHER" id="PTHR31635">
    <property type="entry name" value="REVERSE TRANSCRIPTASE DOMAIN-CONTAINING PROTEIN-RELATED"/>
    <property type="match status" value="1"/>
</dbReference>
<dbReference type="PANTHER" id="PTHR31635:SF196">
    <property type="entry name" value="REVERSE TRANSCRIPTASE DOMAIN-CONTAINING PROTEIN-RELATED"/>
    <property type="match status" value="1"/>
</dbReference>
<evidence type="ECO:0000313" key="3">
    <source>
        <dbReference type="Proteomes" id="UP000830375"/>
    </source>
</evidence>
<dbReference type="Proteomes" id="UP000830375">
    <property type="component" value="Unassembled WGS sequence"/>
</dbReference>
<sequence length="311" mass="35106">MNQFLRHINFPRVDSLSVPKLDRPITLEEITKSINSLQSKKSPGPDGLPSEFYKKFHVKLAPLLLSVFEESLDLGKLPPTLRQASITLLPKDGKDPTLCNSYRPISLLNVDVKILAKTLASRLEVILPSIISEEQTGFIKGRYSFSNIRTLFNIVYSRQNSGSSEVIISLDAEKAFDRIEWVYLFRVLEEFGFGDGLISWIRLLCTDPQASIYTNSVNSEYFTLSRGTRQGCPLSPLLFAIAIEPLSIMLRTLPVFQGIIRKGIEYKLSLYADDLLLYVTDPIASIPELIRLLDDFGKYSGYKLNLDESEC</sequence>
<comment type="caution">
    <text evidence="2">The sequence shown here is derived from an EMBL/GenBank/DDBJ whole genome shotgun (WGS) entry which is preliminary data.</text>
</comment>
<dbReference type="Pfam" id="PF00078">
    <property type="entry name" value="RVT_1"/>
    <property type="match status" value="1"/>
</dbReference>
<dbReference type="EMBL" id="JACTAM010002123">
    <property type="protein sequence ID" value="KAI2645988.1"/>
    <property type="molecule type" value="Genomic_DNA"/>
</dbReference>